<feature type="region of interest" description="Disordered" evidence="1">
    <location>
        <begin position="119"/>
        <end position="162"/>
    </location>
</feature>
<proteinExistence type="predicted"/>
<keyword evidence="3" id="KW-1185">Reference proteome</keyword>
<evidence type="ECO:0000256" key="1">
    <source>
        <dbReference type="SAM" id="MobiDB-lite"/>
    </source>
</evidence>
<dbReference type="AlphaFoldDB" id="A0A834HX69"/>
<gene>
    <name evidence="2" type="ORF">GWI33_020027</name>
</gene>
<dbReference type="Proteomes" id="UP000625711">
    <property type="component" value="Unassembled WGS sequence"/>
</dbReference>
<feature type="compositionally biased region" description="Polar residues" evidence="1">
    <location>
        <begin position="141"/>
        <end position="150"/>
    </location>
</feature>
<comment type="caution">
    <text evidence="2">The sequence shown here is derived from an EMBL/GenBank/DDBJ whole genome shotgun (WGS) entry which is preliminary data.</text>
</comment>
<dbReference type="EMBL" id="JAACXV010014518">
    <property type="protein sequence ID" value="KAF7266695.1"/>
    <property type="molecule type" value="Genomic_DNA"/>
</dbReference>
<name>A0A834HX69_RHYFE</name>
<reference evidence="2" key="1">
    <citation type="submission" date="2020-08" db="EMBL/GenBank/DDBJ databases">
        <title>Genome sequencing and assembly of the red palm weevil Rhynchophorus ferrugineus.</title>
        <authorList>
            <person name="Dias G.B."/>
            <person name="Bergman C.M."/>
            <person name="Manee M."/>
        </authorList>
    </citation>
    <scope>NUCLEOTIDE SEQUENCE</scope>
    <source>
        <strain evidence="2">AA-2017</strain>
        <tissue evidence="2">Whole larva</tissue>
    </source>
</reference>
<feature type="compositionally biased region" description="Basic residues" evidence="1">
    <location>
        <begin position="119"/>
        <end position="129"/>
    </location>
</feature>
<organism evidence="2 3">
    <name type="scientific">Rhynchophorus ferrugineus</name>
    <name type="common">Red palm weevil</name>
    <name type="synonym">Curculio ferrugineus</name>
    <dbReference type="NCBI Taxonomy" id="354439"/>
    <lineage>
        <taxon>Eukaryota</taxon>
        <taxon>Metazoa</taxon>
        <taxon>Ecdysozoa</taxon>
        <taxon>Arthropoda</taxon>
        <taxon>Hexapoda</taxon>
        <taxon>Insecta</taxon>
        <taxon>Pterygota</taxon>
        <taxon>Neoptera</taxon>
        <taxon>Endopterygota</taxon>
        <taxon>Coleoptera</taxon>
        <taxon>Polyphaga</taxon>
        <taxon>Cucujiformia</taxon>
        <taxon>Curculionidae</taxon>
        <taxon>Dryophthorinae</taxon>
        <taxon>Rhynchophorus</taxon>
    </lineage>
</organism>
<protein>
    <submittedName>
        <fullName evidence="2">Uncharacterized protein</fullName>
    </submittedName>
</protein>
<feature type="region of interest" description="Disordered" evidence="1">
    <location>
        <begin position="75"/>
        <end position="107"/>
    </location>
</feature>
<evidence type="ECO:0000313" key="3">
    <source>
        <dbReference type="Proteomes" id="UP000625711"/>
    </source>
</evidence>
<accession>A0A834HX69</accession>
<evidence type="ECO:0000313" key="2">
    <source>
        <dbReference type="EMBL" id="KAF7266695.1"/>
    </source>
</evidence>
<sequence>MSFHFNPSVKFIVCRSFRLNSSNNETNRNFNLLIAIVPNIVFYEKVPLPDEDIWYVIKLPPHCLSLLRLVKADEKKTGNTPEGIPDAANNEEPPDRQNKRIRGSFLTWNDASKTKKSRLKPFVVSKRHNPSSENREKTNSDDPSPSGSSEQDNEALRRRQIDWEKNWMFIEDDARSTSPTDTCPSE</sequence>